<proteinExistence type="predicted"/>
<gene>
    <name evidence="3" type="ORF">BP00DRAFT_230408</name>
</gene>
<evidence type="ECO:0000313" key="3">
    <source>
        <dbReference type="EMBL" id="PYI29580.1"/>
    </source>
</evidence>
<name>A0A2V5IM51_9EURO</name>
<accession>A0A2V5IM51</accession>
<reference evidence="3 4" key="1">
    <citation type="submission" date="2018-02" db="EMBL/GenBank/DDBJ databases">
        <title>The genomes of Aspergillus section Nigri reveals drivers in fungal speciation.</title>
        <authorList>
            <consortium name="DOE Joint Genome Institute"/>
            <person name="Vesth T.C."/>
            <person name="Nybo J."/>
            <person name="Theobald S."/>
            <person name="Brandl J."/>
            <person name="Frisvad J.C."/>
            <person name="Nielsen K.F."/>
            <person name="Lyhne E.K."/>
            <person name="Kogle M.E."/>
            <person name="Kuo A."/>
            <person name="Riley R."/>
            <person name="Clum A."/>
            <person name="Nolan M."/>
            <person name="Lipzen A."/>
            <person name="Salamov A."/>
            <person name="Henrissat B."/>
            <person name="Wiebenga A."/>
            <person name="De vries R.P."/>
            <person name="Grigoriev I.V."/>
            <person name="Mortensen U.H."/>
            <person name="Andersen M.R."/>
            <person name="Baker S.E."/>
        </authorList>
    </citation>
    <scope>NUCLEOTIDE SEQUENCE [LARGE SCALE GENOMIC DNA]</scope>
    <source>
        <strain evidence="3 4">CBS 114.80</strain>
    </source>
</reference>
<feature type="signal peptide" evidence="2">
    <location>
        <begin position="1"/>
        <end position="26"/>
    </location>
</feature>
<evidence type="ECO:0000313" key="4">
    <source>
        <dbReference type="Proteomes" id="UP000248817"/>
    </source>
</evidence>
<evidence type="ECO:0000256" key="1">
    <source>
        <dbReference type="SAM" id="MobiDB-lite"/>
    </source>
</evidence>
<feature type="chain" id="PRO_5016006618" evidence="2">
    <location>
        <begin position="27"/>
        <end position="89"/>
    </location>
</feature>
<evidence type="ECO:0000256" key="2">
    <source>
        <dbReference type="SAM" id="SignalP"/>
    </source>
</evidence>
<sequence length="89" mass="10043">MNGSFLPAFAYLILFLFLFLFHSNSSFLPPLHSTHSSPFLPHQRTPSYPALDRVKHSYPSLILINYPTTKEAPSTSPAHNPKPPQLQEP</sequence>
<feature type="compositionally biased region" description="Polar residues" evidence="1">
    <location>
        <begin position="68"/>
        <end position="78"/>
    </location>
</feature>
<keyword evidence="4" id="KW-1185">Reference proteome</keyword>
<protein>
    <submittedName>
        <fullName evidence="3">Uncharacterized protein</fullName>
    </submittedName>
</protein>
<feature type="compositionally biased region" description="Pro residues" evidence="1">
    <location>
        <begin position="80"/>
        <end position="89"/>
    </location>
</feature>
<dbReference type="EMBL" id="KZ825529">
    <property type="protein sequence ID" value="PYI29580.1"/>
    <property type="molecule type" value="Genomic_DNA"/>
</dbReference>
<feature type="region of interest" description="Disordered" evidence="1">
    <location>
        <begin position="68"/>
        <end position="89"/>
    </location>
</feature>
<dbReference type="AlphaFoldDB" id="A0A2V5IM51"/>
<keyword evidence="2" id="KW-0732">Signal</keyword>
<organism evidence="3 4">
    <name type="scientific">Aspergillus indologenus CBS 114.80</name>
    <dbReference type="NCBI Taxonomy" id="1450541"/>
    <lineage>
        <taxon>Eukaryota</taxon>
        <taxon>Fungi</taxon>
        <taxon>Dikarya</taxon>
        <taxon>Ascomycota</taxon>
        <taxon>Pezizomycotina</taxon>
        <taxon>Eurotiomycetes</taxon>
        <taxon>Eurotiomycetidae</taxon>
        <taxon>Eurotiales</taxon>
        <taxon>Aspergillaceae</taxon>
        <taxon>Aspergillus</taxon>
        <taxon>Aspergillus subgen. Circumdati</taxon>
    </lineage>
</organism>
<dbReference type="Proteomes" id="UP000248817">
    <property type="component" value="Unassembled WGS sequence"/>
</dbReference>